<dbReference type="AlphaFoldDB" id="A0A6G4X502"/>
<dbReference type="Gene3D" id="3.30.2140.10">
    <property type="entry name" value="Arylamine N-acetyltransferase"/>
    <property type="match status" value="1"/>
</dbReference>
<protein>
    <submittedName>
        <fullName evidence="3">Arylamine N-acetyltransferase</fullName>
    </submittedName>
</protein>
<dbReference type="PANTHER" id="PTHR11786">
    <property type="entry name" value="N-HYDROXYARYLAMINE O-ACETYLTRANSFERASE"/>
    <property type="match status" value="1"/>
</dbReference>
<dbReference type="InterPro" id="IPR001447">
    <property type="entry name" value="Arylamine_N-AcTrfase"/>
</dbReference>
<organism evidence="3 4">
    <name type="scientific">Streptomyces boncukensis</name>
    <dbReference type="NCBI Taxonomy" id="2711219"/>
    <lineage>
        <taxon>Bacteria</taxon>
        <taxon>Bacillati</taxon>
        <taxon>Actinomycetota</taxon>
        <taxon>Actinomycetes</taxon>
        <taxon>Kitasatosporales</taxon>
        <taxon>Streptomycetaceae</taxon>
        <taxon>Streptomyces</taxon>
    </lineage>
</organism>
<dbReference type="Pfam" id="PF00797">
    <property type="entry name" value="Acetyltransf_2"/>
    <property type="match status" value="1"/>
</dbReference>
<proteinExistence type="inferred from homology"/>
<dbReference type="RefSeq" id="WP_165301440.1">
    <property type="nucleotide sequence ID" value="NZ_JAAKZZ010000357.1"/>
</dbReference>
<evidence type="ECO:0000256" key="1">
    <source>
        <dbReference type="ARBA" id="ARBA00006547"/>
    </source>
</evidence>
<comment type="caution">
    <text evidence="3">The sequence shown here is derived from an EMBL/GenBank/DDBJ whole genome shotgun (WGS) entry which is preliminary data.</text>
</comment>
<keyword evidence="3" id="KW-0808">Transferase</keyword>
<dbReference type="EMBL" id="JAAKZZ010000357">
    <property type="protein sequence ID" value="NGO71814.1"/>
    <property type="molecule type" value="Genomic_DNA"/>
</dbReference>
<dbReference type="Proteomes" id="UP000477722">
    <property type="component" value="Unassembled WGS sequence"/>
</dbReference>
<dbReference type="PANTHER" id="PTHR11786:SF0">
    <property type="entry name" value="ARYLAMINE N-ACETYLTRANSFERASE 4-RELATED"/>
    <property type="match status" value="1"/>
</dbReference>
<sequence>MSAVDVDAYLERIGAERPARADLEALEYLQERHLRSVPFETFDFSLGDPVRIGEGAVEKIVGRRRGGGCYELNTSFAALLTALGYRVSLLAGRSLHNGQEPRLGAFFGHMMLRVEIDGEFWLADVGFRWASWAPLRFAERGPQKDENGEYRIVDTPDGDVEIVHDGVHRIRLETRARDIGDFVPTMWWFCTSEDSPVTGRTIWASLVRPEGRASLLDRRLTRYENGERITEVLDDDAFPAAVERWFGIELDRLPELPPMPAAGPRARRGPWT</sequence>
<dbReference type="PRINTS" id="PR01543">
    <property type="entry name" value="ANATRNSFRASE"/>
</dbReference>
<comment type="similarity">
    <text evidence="1 2">Belongs to the arylamine N-acetyltransferase family.</text>
</comment>
<dbReference type="GO" id="GO:0016407">
    <property type="term" value="F:acetyltransferase activity"/>
    <property type="evidence" value="ECO:0007669"/>
    <property type="project" value="InterPro"/>
</dbReference>
<name>A0A6G4X502_9ACTN</name>
<reference evidence="3 4" key="1">
    <citation type="submission" date="2020-02" db="EMBL/GenBank/DDBJ databases">
        <title>Whole-genome analyses of novel actinobacteria.</title>
        <authorList>
            <person name="Sahin N."/>
            <person name="Tatar D."/>
        </authorList>
    </citation>
    <scope>NUCLEOTIDE SEQUENCE [LARGE SCALE GENOMIC DNA]</scope>
    <source>
        <strain evidence="3 4">SB3404</strain>
    </source>
</reference>
<gene>
    <name evidence="3" type="ORF">G5C65_26375</name>
</gene>
<dbReference type="SUPFAM" id="SSF54001">
    <property type="entry name" value="Cysteine proteinases"/>
    <property type="match status" value="1"/>
</dbReference>
<evidence type="ECO:0000313" key="4">
    <source>
        <dbReference type="Proteomes" id="UP000477722"/>
    </source>
</evidence>
<accession>A0A6G4X502</accession>
<evidence type="ECO:0000256" key="2">
    <source>
        <dbReference type="RuleBase" id="RU003452"/>
    </source>
</evidence>
<dbReference type="InterPro" id="IPR038765">
    <property type="entry name" value="Papain-like_cys_pep_sf"/>
</dbReference>
<evidence type="ECO:0000313" key="3">
    <source>
        <dbReference type="EMBL" id="NGO71814.1"/>
    </source>
</evidence>
<dbReference type="Gene3D" id="2.40.128.150">
    <property type="entry name" value="Cysteine proteinases"/>
    <property type="match status" value="1"/>
</dbReference>
<keyword evidence="4" id="KW-1185">Reference proteome</keyword>